<proteinExistence type="predicted"/>
<dbReference type="InterPro" id="IPR003010">
    <property type="entry name" value="C-N_Hydrolase"/>
</dbReference>
<comment type="caution">
    <text evidence="2">The sequence shown here is derived from an EMBL/GenBank/DDBJ whole genome shotgun (WGS) entry which is preliminary data.</text>
</comment>
<dbReference type="SUPFAM" id="SSF56317">
    <property type="entry name" value="Carbon-nitrogen hydrolase"/>
    <property type="match status" value="1"/>
</dbReference>
<reference evidence="2" key="1">
    <citation type="journal article" date="2015" name="Nature">
        <title>Complex archaea that bridge the gap between prokaryotes and eukaryotes.</title>
        <authorList>
            <person name="Spang A."/>
            <person name="Saw J.H."/>
            <person name="Jorgensen S.L."/>
            <person name="Zaremba-Niedzwiedzka K."/>
            <person name="Martijn J."/>
            <person name="Lind A.E."/>
            <person name="van Eijk R."/>
            <person name="Schleper C."/>
            <person name="Guy L."/>
            <person name="Ettema T.J."/>
        </authorList>
    </citation>
    <scope>NUCLEOTIDE SEQUENCE</scope>
</reference>
<dbReference type="PROSITE" id="PS50263">
    <property type="entry name" value="CN_HYDROLASE"/>
    <property type="match status" value="1"/>
</dbReference>
<accession>A0A0F8ZCZ4</accession>
<sequence length="116" mass="12451">MHILALQFDIAWEDPQANFLSVSTMLSREDVPGGALVVLPEMFATGFSMDVEATSTAHAEIETFLGELARKFGVFVCGGLAGFDGNGLLQNQSLLLGPDGETISRYAKLHPFTFVG</sequence>
<feature type="non-terminal residue" evidence="2">
    <location>
        <position position="116"/>
    </location>
</feature>
<dbReference type="GO" id="GO:0050152">
    <property type="term" value="F:omega-amidase activity"/>
    <property type="evidence" value="ECO:0007669"/>
    <property type="project" value="TreeGrafter"/>
</dbReference>
<protein>
    <recommendedName>
        <fullName evidence="1">CN hydrolase domain-containing protein</fullName>
    </recommendedName>
</protein>
<dbReference type="InterPro" id="IPR036526">
    <property type="entry name" value="C-N_Hydrolase_sf"/>
</dbReference>
<dbReference type="EMBL" id="LAZR01064254">
    <property type="protein sequence ID" value="KKK57886.1"/>
    <property type="molecule type" value="Genomic_DNA"/>
</dbReference>
<name>A0A0F8ZCZ4_9ZZZZ</name>
<dbReference type="GO" id="GO:0106008">
    <property type="term" value="F:2-oxoglutaramate amidase activity"/>
    <property type="evidence" value="ECO:0007669"/>
    <property type="project" value="TreeGrafter"/>
</dbReference>
<dbReference type="InterPro" id="IPR052737">
    <property type="entry name" value="Omega-amidase_YafV"/>
</dbReference>
<evidence type="ECO:0000313" key="2">
    <source>
        <dbReference type="EMBL" id="KKK57886.1"/>
    </source>
</evidence>
<dbReference type="Pfam" id="PF00795">
    <property type="entry name" value="CN_hydrolase"/>
    <property type="match status" value="1"/>
</dbReference>
<dbReference type="PANTHER" id="PTHR47799">
    <property type="entry name" value="OMEGA-AMIDASE YAFV"/>
    <property type="match status" value="1"/>
</dbReference>
<dbReference type="Gene3D" id="3.60.110.10">
    <property type="entry name" value="Carbon-nitrogen hydrolase"/>
    <property type="match status" value="1"/>
</dbReference>
<evidence type="ECO:0000259" key="1">
    <source>
        <dbReference type="PROSITE" id="PS50263"/>
    </source>
</evidence>
<feature type="domain" description="CN hydrolase" evidence="1">
    <location>
        <begin position="1"/>
        <end position="116"/>
    </location>
</feature>
<dbReference type="PANTHER" id="PTHR47799:SF1">
    <property type="entry name" value="OMEGA-AMIDASE YAFV"/>
    <property type="match status" value="1"/>
</dbReference>
<organism evidence="2">
    <name type="scientific">marine sediment metagenome</name>
    <dbReference type="NCBI Taxonomy" id="412755"/>
    <lineage>
        <taxon>unclassified sequences</taxon>
        <taxon>metagenomes</taxon>
        <taxon>ecological metagenomes</taxon>
    </lineage>
</organism>
<dbReference type="AlphaFoldDB" id="A0A0F8ZCZ4"/>
<gene>
    <name evidence="2" type="ORF">LCGC14_3049990</name>
</gene>